<evidence type="ECO:0000313" key="2">
    <source>
        <dbReference type="EMBL" id="KZS00098.1"/>
    </source>
</evidence>
<organism evidence="2 3">
    <name type="scientific">Daphnia magna</name>
    <dbReference type="NCBI Taxonomy" id="35525"/>
    <lineage>
        <taxon>Eukaryota</taxon>
        <taxon>Metazoa</taxon>
        <taxon>Ecdysozoa</taxon>
        <taxon>Arthropoda</taxon>
        <taxon>Crustacea</taxon>
        <taxon>Branchiopoda</taxon>
        <taxon>Diplostraca</taxon>
        <taxon>Cladocera</taxon>
        <taxon>Anomopoda</taxon>
        <taxon>Daphniidae</taxon>
        <taxon>Daphnia</taxon>
    </lineage>
</organism>
<keyword evidence="1" id="KW-0812">Transmembrane</keyword>
<reference evidence="2 3" key="1">
    <citation type="submission" date="2016-03" db="EMBL/GenBank/DDBJ databases">
        <title>EvidentialGene: Evidence-directed Construction of Genes on Genomes.</title>
        <authorList>
            <person name="Gilbert D.G."/>
            <person name="Choi J.-H."/>
            <person name="Mockaitis K."/>
            <person name="Colbourne J."/>
            <person name="Pfrender M."/>
        </authorList>
    </citation>
    <scope>NUCLEOTIDE SEQUENCE [LARGE SCALE GENOMIC DNA]</scope>
    <source>
        <strain evidence="2 3">Xinb3</strain>
        <tissue evidence="2">Complete organism</tissue>
    </source>
</reference>
<dbReference type="Proteomes" id="UP000076858">
    <property type="component" value="Unassembled WGS sequence"/>
</dbReference>
<protein>
    <submittedName>
        <fullName evidence="2">Uncharacterized protein</fullName>
    </submittedName>
</protein>
<name>A0A168EIX9_9CRUS</name>
<proteinExistence type="predicted"/>
<dbReference type="EMBL" id="LRGB01011624">
    <property type="protein sequence ID" value="KZS00098.1"/>
    <property type="molecule type" value="Genomic_DNA"/>
</dbReference>
<dbReference type="AlphaFoldDB" id="A0A168EIX9"/>
<evidence type="ECO:0000313" key="3">
    <source>
        <dbReference type="Proteomes" id="UP000076858"/>
    </source>
</evidence>
<dbReference type="OrthoDB" id="6363548at2759"/>
<keyword evidence="3" id="KW-1185">Reference proteome</keyword>
<keyword evidence="1" id="KW-0472">Membrane</keyword>
<evidence type="ECO:0000256" key="1">
    <source>
        <dbReference type="SAM" id="Phobius"/>
    </source>
</evidence>
<accession>A0A168EIX9</accession>
<sequence>MSPALICPISCAINRKHREPGCAMSLFVKDEALGRTQCTTHVSPWLGQQTVYLGHRRWGYSTTEDTKITITCPQSREKVNTLIRRKPFDVFEVPMSCTAHLDNWIFQASLRKNVKYALNNASLPSLTELEKVGQVLKAPEASETILEREGGTRTQKSQPILTRRAMIQGRVALMGEHLRIIEEEEKARLGAGQPETVRYPFELVAVIAILFFGLGANLFVYLRQTGATIKALTQRIVELEGRLTIPEAEVEERL</sequence>
<comment type="caution">
    <text evidence="2">The sequence shown here is derived from an EMBL/GenBank/DDBJ whole genome shotgun (WGS) entry which is preliminary data.</text>
</comment>
<gene>
    <name evidence="2" type="ORF">APZ42_003742</name>
</gene>
<feature type="transmembrane region" description="Helical" evidence="1">
    <location>
        <begin position="203"/>
        <end position="222"/>
    </location>
</feature>
<keyword evidence="1" id="KW-1133">Transmembrane helix</keyword>